<dbReference type="GeneID" id="93223715"/>
<dbReference type="GO" id="GO:0005840">
    <property type="term" value="C:ribosome"/>
    <property type="evidence" value="ECO:0007669"/>
    <property type="project" value="UniProtKB-KW"/>
</dbReference>
<dbReference type="InterPro" id="IPR016181">
    <property type="entry name" value="Acyl_CoA_acyltransferase"/>
</dbReference>
<dbReference type="CDD" id="cd04301">
    <property type="entry name" value="NAT_SF"/>
    <property type="match status" value="1"/>
</dbReference>
<dbReference type="InterPro" id="IPR050680">
    <property type="entry name" value="YpeA/RimI_acetyltransf"/>
</dbReference>
<reference evidence="10 12" key="2">
    <citation type="submission" date="2020-03" db="EMBL/GenBank/DDBJ databases">
        <title>Characterization of ganglioside-mimicking enterococci.</title>
        <authorList>
            <person name="Patry R.T."/>
            <person name="Nothaft H."/>
            <person name="Bridger R."/>
            <person name="Shajahan A."/>
            <person name="Huynh S."/>
            <person name="Sanchez S."/>
            <person name="Azadi P."/>
            <person name="Cooper K."/>
            <person name="Miller W.G."/>
            <person name="Parker C.T."/>
            <person name="Wells L."/>
            <person name="Szymanski C.M."/>
        </authorList>
    </citation>
    <scope>NUCLEOTIDE SEQUENCE [LARGE SCALE GENOMIC DNA]</scope>
    <source>
        <strain evidence="10 12">EGM181</strain>
    </source>
</reference>
<evidence type="ECO:0000256" key="5">
    <source>
        <dbReference type="RuleBase" id="RU363094"/>
    </source>
</evidence>
<protein>
    <recommendedName>
        <fullName evidence="5">[Ribosomal protein bS18]-alanine N-acetyltransferase</fullName>
        <ecNumber evidence="5">2.3.1.266</ecNumber>
    </recommendedName>
</protein>
<comment type="similarity">
    <text evidence="1 5">Belongs to the acetyltransferase family. RimI subfamily.</text>
</comment>
<sequence length="153" mass="17571">MNKLLNKEELPAKSEELLWQLAEASYQDGSPWTCEQFKQDLAAVDSHYLVLQPMEAFVSYRRVLDEAEIFNLAVLPEKKGQGLGKLLLQAVIQSCQSAGVERIFLEVRVRNFPAQALYLRMGFEIIGRRKNYYSHPQEDALIMEKKVRPASIK</sequence>
<organism evidence="9 11">
    <name type="scientific">Enterococcus gallinarum</name>
    <dbReference type="NCBI Taxonomy" id="1353"/>
    <lineage>
        <taxon>Bacteria</taxon>
        <taxon>Bacillati</taxon>
        <taxon>Bacillota</taxon>
        <taxon>Bacilli</taxon>
        <taxon>Lactobacillales</taxon>
        <taxon>Enterococcaceae</taxon>
        <taxon>Enterococcus</taxon>
    </lineage>
</organism>
<dbReference type="NCBIfam" id="TIGR01575">
    <property type="entry name" value="rimI"/>
    <property type="match status" value="1"/>
</dbReference>
<reference evidence="8 14" key="4">
    <citation type="submission" date="2023-06" db="EMBL/GenBank/DDBJ databases">
        <title>Acute promotion of culturable opportunistic pathogens and persistent increase of antibiotic resistance following antibiotic exposure in mouse gut microbiota.</title>
        <authorList>
            <person name="Li L."/>
            <person name="Wang B."/>
            <person name="Sun Y."/>
            <person name="Wang M."/>
            <person name="Xu H."/>
        </authorList>
    </citation>
    <scope>NUCLEOTIDE SEQUENCE [LARGE SCALE GENOMIC DNA]</scope>
    <source>
        <strain evidence="8 14">CRI2_2</strain>
    </source>
</reference>
<comment type="function">
    <text evidence="5">Acetylates the N-terminal alanine of ribosomal protein bS18.</text>
</comment>
<dbReference type="InterPro" id="IPR006464">
    <property type="entry name" value="AcTrfase_RimI/Ard1"/>
</dbReference>
<name>A0A1V8Z117_ENTGA</name>
<dbReference type="EMBL" id="WVTI01000001">
    <property type="protein sequence ID" value="MXS24820.1"/>
    <property type="molecule type" value="Genomic_DNA"/>
</dbReference>
<dbReference type="EC" id="2.3.1.266" evidence="5"/>
<evidence type="ECO:0000256" key="4">
    <source>
        <dbReference type="ARBA" id="ARBA00023315"/>
    </source>
</evidence>
<dbReference type="Pfam" id="PF00583">
    <property type="entry name" value="Acetyltransf_1"/>
    <property type="match status" value="1"/>
</dbReference>
<keyword evidence="3 9" id="KW-0808">Transferase</keyword>
<evidence type="ECO:0000313" key="13">
    <source>
        <dbReference type="Proteomes" id="UP000571857"/>
    </source>
</evidence>
<dbReference type="PROSITE" id="PS51186">
    <property type="entry name" value="GNAT"/>
    <property type="match status" value="1"/>
</dbReference>
<keyword evidence="9" id="KW-0689">Ribosomal protein</keyword>
<keyword evidence="9" id="KW-0687">Ribonucleoprotein</keyword>
<dbReference type="Proteomes" id="UP000439965">
    <property type="component" value="Unassembled WGS sequence"/>
</dbReference>
<dbReference type="PANTHER" id="PTHR43420">
    <property type="entry name" value="ACETYLTRANSFERASE"/>
    <property type="match status" value="1"/>
</dbReference>
<reference evidence="7 13" key="3">
    <citation type="submission" date="2020-06" db="EMBL/GenBank/DDBJ databases">
        <title>Crossreactivity between MHC class I-restricted antigens from cancer cells and an enterococcal bacteriophage.</title>
        <authorList>
            <person name="Fluckiger A."/>
            <person name="Daillere R."/>
            <person name="Sassi M."/>
            <person name="Cattoir V."/>
            <person name="Kroemer G."/>
            <person name="Zitvogel L."/>
        </authorList>
    </citation>
    <scope>NUCLEOTIDE SEQUENCE [LARGE SCALE GENOMIC DNA]</scope>
    <source>
        <strain evidence="7 13">EG4</strain>
    </source>
</reference>
<evidence type="ECO:0000313" key="11">
    <source>
        <dbReference type="Proteomes" id="UP000439965"/>
    </source>
</evidence>
<dbReference type="GO" id="GO:0005737">
    <property type="term" value="C:cytoplasm"/>
    <property type="evidence" value="ECO:0007669"/>
    <property type="project" value="UniProtKB-SubCell"/>
</dbReference>
<feature type="domain" description="N-acetyltransferase" evidence="6">
    <location>
        <begin position="5"/>
        <end position="148"/>
    </location>
</feature>
<dbReference type="Proteomes" id="UP000516696">
    <property type="component" value="Chromosome"/>
</dbReference>
<dbReference type="EMBL" id="JABXJK010000060">
    <property type="protein sequence ID" value="MBA0973147.1"/>
    <property type="molecule type" value="Genomic_DNA"/>
</dbReference>
<accession>A0A1V8Z117</accession>
<dbReference type="EMBL" id="CP050485">
    <property type="protein sequence ID" value="QOG27049.1"/>
    <property type="molecule type" value="Genomic_DNA"/>
</dbReference>
<dbReference type="InterPro" id="IPR000182">
    <property type="entry name" value="GNAT_dom"/>
</dbReference>
<dbReference type="RefSeq" id="WP_003126862.1">
    <property type="nucleotide sequence ID" value="NZ_BSYC01000002.1"/>
</dbReference>
<dbReference type="SUPFAM" id="SSF55729">
    <property type="entry name" value="Acyl-CoA N-acyltransferases (Nat)"/>
    <property type="match status" value="1"/>
</dbReference>
<dbReference type="Gene3D" id="3.40.630.30">
    <property type="match status" value="1"/>
</dbReference>
<dbReference type="PANTHER" id="PTHR43420:SF44">
    <property type="entry name" value="ACETYLTRANSFERASE YPEA"/>
    <property type="match status" value="1"/>
</dbReference>
<keyword evidence="2 5" id="KW-0963">Cytoplasm</keyword>
<evidence type="ECO:0000313" key="14">
    <source>
        <dbReference type="Proteomes" id="UP001241571"/>
    </source>
</evidence>
<dbReference type="Proteomes" id="UP001241571">
    <property type="component" value="Unassembled WGS sequence"/>
</dbReference>
<evidence type="ECO:0000256" key="1">
    <source>
        <dbReference type="ARBA" id="ARBA00005395"/>
    </source>
</evidence>
<evidence type="ECO:0000256" key="2">
    <source>
        <dbReference type="ARBA" id="ARBA00022490"/>
    </source>
</evidence>
<evidence type="ECO:0000259" key="6">
    <source>
        <dbReference type="PROSITE" id="PS51186"/>
    </source>
</evidence>
<evidence type="ECO:0000313" key="9">
    <source>
        <dbReference type="EMBL" id="MXS24820.1"/>
    </source>
</evidence>
<dbReference type="GO" id="GO:0008999">
    <property type="term" value="F:protein-N-terminal-alanine acetyltransferase activity"/>
    <property type="evidence" value="ECO:0007669"/>
    <property type="project" value="UniProtKB-EC"/>
</dbReference>
<evidence type="ECO:0000313" key="12">
    <source>
        <dbReference type="Proteomes" id="UP000516696"/>
    </source>
</evidence>
<dbReference type="Proteomes" id="UP000571857">
    <property type="component" value="Unassembled WGS sequence"/>
</dbReference>
<comment type="subcellular location">
    <subcellularLocation>
        <location evidence="5">Cytoplasm</location>
    </subcellularLocation>
</comment>
<dbReference type="AlphaFoldDB" id="A0A1V8Z117"/>
<comment type="catalytic activity">
    <reaction evidence="5">
        <text>N-terminal L-alanyl-[ribosomal protein bS18] + acetyl-CoA = N-terminal N(alpha)-acetyl-L-alanyl-[ribosomal protein bS18] + CoA + H(+)</text>
        <dbReference type="Rhea" id="RHEA:43756"/>
        <dbReference type="Rhea" id="RHEA-COMP:10676"/>
        <dbReference type="Rhea" id="RHEA-COMP:10677"/>
        <dbReference type="ChEBI" id="CHEBI:15378"/>
        <dbReference type="ChEBI" id="CHEBI:57287"/>
        <dbReference type="ChEBI" id="CHEBI:57288"/>
        <dbReference type="ChEBI" id="CHEBI:64718"/>
        <dbReference type="ChEBI" id="CHEBI:83683"/>
        <dbReference type="EC" id="2.3.1.266"/>
    </reaction>
</comment>
<evidence type="ECO:0000313" key="10">
    <source>
        <dbReference type="EMBL" id="QOG27049.1"/>
    </source>
</evidence>
<keyword evidence="4 8" id="KW-0012">Acyltransferase</keyword>
<evidence type="ECO:0000256" key="3">
    <source>
        <dbReference type="ARBA" id="ARBA00022679"/>
    </source>
</evidence>
<proteinExistence type="inferred from homology"/>
<reference evidence="9 11" key="1">
    <citation type="submission" date="2019-04" db="EMBL/GenBank/DDBJ databases">
        <title>Step-wise assembly of the neonatal virome modulated by breast feeding.</title>
        <authorList>
            <person name="Liang G."/>
            <person name="Bushman F."/>
        </authorList>
    </citation>
    <scope>NUCLEOTIDE SEQUENCE [LARGE SCALE GENOMIC DNA]</scope>
    <source>
        <strain evidence="9 11">E3404</strain>
    </source>
</reference>
<evidence type="ECO:0000313" key="7">
    <source>
        <dbReference type="EMBL" id="MBA0973147.1"/>
    </source>
</evidence>
<dbReference type="EMBL" id="JASUBT010000004">
    <property type="protein sequence ID" value="MDL4935493.1"/>
    <property type="molecule type" value="Genomic_DNA"/>
</dbReference>
<gene>
    <name evidence="9" type="primary">rimI</name>
    <name evidence="10" type="ORF">EGM181_07230</name>
    <name evidence="9" type="ORF">GTI89_01775</name>
    <name evidence="7" type="ORF">HWH42_11290</name>
    <name evidence="8" type="ORF">QRX88_07195</name>
</gene>
<evidence type="ECO:0000313" key="8">
    <source>
        <dbReference type="EMBL" id="MDL4935493.1"/>
    </source>
</evidence>